<dbReference type="AlphaFoldDB" id="A0A6G7VMJ4"/>
<evidence type="ECO:0000313" key="3">
    <source>
        <dbReference type="Proteomes" id="UP000500791"/>
    </source>
</evidence>
<evidence type="ECO:0000259" key="1">
    <source>
        <dbReference type="Pfam" id="PF01814"/>
    </source>
</evidence>
<gene>
    <name evidence="2" type="ORF">G8E03_11350</name>
</gene>
<keyword evidence="3" id="KW-1185">Reference proteome</keyword>
<dbReference type="Pfam" id="PF01814">
    <property type="entry name" value="Hemerythrin"/>
    <property type="match status" value="1"/>
</dbReference>
<dbReference type="EMBL" id="CP049811">
    <property type="protein sequence ID" value="QIK41313.1"/>
    <property type="molecule type" value="Genomic_DNA"/>
</dbReference>
<proteinExistence type="predicted"/>
<dbReference type="InterPro" id="IPR012312">
    <property type="entry name" value="Hemerythrin-like"/>
</dbReference>
<dbReference type="KEGG" id="mon:G8E03_11350"/>
<feature type="domain" description="Hemerythrin-like" evidence="1">
    <location>
        <begin position="37"/>
        <end position="178"/>
    </location>
</feature>
<sequence length="188" mass="22107">MDLDLNTRERLPDALRVLFESYPRETWEEHRNFGELIRFWLDRHLQFRRMNAMLLAGAEGYLDGRLDAERYGRETGRTGQMLLHHLHEHHMVEDTHYFPVLTRQDARLERGFTMLDADHHALDEHLAEFAKDANGLLRALGAGNARDEAGRLHERLTGFGGFLDRHLTDEEELIVPVLLHYDPREFRT</sequence>
<reference evidence="2 3" key="1">
    <citation type="submission" date="2020-03" db="EMBL/GenBank/DDBJ databases">
        <title>Complete genome sequence of Monaibacterium sp. ALG8 with diverse plasmids.</title>
        <authorList>
            <person name="Sun C."/>
        </authorList>
    </citation>
    <scope>NUCLEOTIDE SEQUENCE [LARGE SCALE GENOMIC DNA]</scope>
    <source>
        <strain evidence="2 3">ALG8</strain>
    </source>
</reference>
<dbReference type="Gene3D" id="1.20.120.520">
    <property type="entry name" value="nmb1532 protein domain like"/>
    <property type="match status" value="1"/>
</dbReference>
<protein>
    <submittedName>
        <fullName evidence="2">Hemerythrin domain-containing protein</fullName>
    </submittedName>
</protein>
<dbReference type="RefSeq" id="WP_166191846.1">
    <property type="nucleotide sequence ID" value="NZ_CP049811.1"/>
</dbReference>
<organism evidence="2 3">
    <name type="scientific">Pontivivens nitratireducens</name>
    <dbReference type="NCBI Taxonomy" id="2758038"/>
    <lineage>
        <taxon>Bacteria</taxon>
        <taxon>Pseudomonadati</taxon>
        <taxon>Pseudomonadota</taxon>
        <taxon>Alphaproteobacteria</taxon>
        <taxon>Rhodobacterales</taxon>
        <taxon>Paracoccaceae</taxon>
        <taxon>Pontivivens</taxon>
    </lineage>
</organism>
<evidence type="ECO:0000313" key="2">
    <source>
        <dbReference type="EMBL" id="QIK41313.1"/>
    </source>
</evidence>
<name>A0A6G7VMJ4_9RHOB</name>
<dbReference type="Proteomes" id="UP000500791">
    <property type="component" value="Chromosome"/>
</dbReference>
<accession>A0A6G7VMJ4</accession>